<dbReference type="GO" id="GO:0005975">
    <property type="term" value="P:carbohydrate metabolic process"/>
    <property type="evidence" value="ECO:0007669"/>
    <property type="project" value="UniProtKB-ARBA"/>
</dbReference>
<dbReference type="RefSeq" id="WP_090980824.1">
    <property type="nucleotide sequence ID" value="NZ_FOJM01000003.1"/>
</dbReference>
<name>A0A1I0SS64_9SPHI</name>
<feature type="compositionally biased region" description="Polar residues" evidence="1">
    <location>
        <begin position="1067"/>
        <end position="1089"/>
    </location>
</feature>
<evidence type="ECO:0000256" key="1">
    <source>
        <dbReference type="SAM" id="MobiDB-lite"/>
    </source>
</evidence>
<feature type="signal peptide" evidence="2">
    <location>
        <begin position="1"/>
        <end position="23"/>
    </location>
</feature>
<proteinExistence type="predicted"/>
<protein>
    <submittedName>
        <fullName evidence="3">Gliding motility-associated C-terminal domain-containing protein</fullName>
    </submittedName>
</protein>
<organism evidence="3 4">
    <name type="scientific">Pedobacter suwonensis</name>
    <dbReference type="NCBI Taxonomy" id="332999"/>
    <lineage>
        <taxon>Bacteria</taxon>
        <taxon>Pseudomonadati</taxon>
        <taxon>Bacteroidota</taxon>
        <taxon>Sphingobacteriia</taxon>
        <taxon>Sphingobacteriales</taxon>
        <taxon>Sphingobacteriaceae</taxon>
        <taxon>Pedobacter</taxon>
    </lineage>
</organism>
<dbReference type="AlphaFoldDB" id="A0A1I0SS64"/>
<dbReference type="Pfam" id="PF22352">
    <property type="entry name" value="K319L-like_PKD"/>
    <property type="match status" value="1"/>
</dbReference>
<dbReference type="NCBIfam" id="TIGR04131">
    <property type="entry name" value="Bac_Flav_CTERM"/>
    <property type="match status" value="1"/>
</dbReference>
<dbReference type="NCBIfam" id="NF012211">
    <property type="entry name" value="tand_rpt_95"/>
    <property type="match status" value="5"/>
</dbReference>
<dbReference type="SUPFAM" id="SSF49899">
    <property type="entry name" value="Concanavalin A-like lectins/glucanases"/>
    <property type="match status" value="1"/>
</dbReference>
<gene>
    <name evidence="3" type="ORF">SAMN04488511_10350</name>
</gene>
<accession>A0A1I0SS64</accession>
<evidence type="ECO:0000256" key="2">
    <source>
        <dbReference type="SAM" id="SignalP"/>
    </source>
</evidence>
<feature type="region of interest" description="Disordered" evidence="1">
    <location>
        <begin position="1067"/>
        <end position="1102"/>
    </location>
</feature>
<reference evidence="4" key="1">
    <citation type="submission" date="2016-10" db="EMBL/GenBank/DDBJ databases">
        <authorList>
            <person name="Varghese N."/>
            <person name="Submissions S."/>
        </authorList>
    </citation>
    <scope>NUCLEOTIDE SEQUENCE [LARGE SCALE GENOMIC DNA]</scope>
    <source>
        <strain evidence="4">DSM 18130</strain>
    </source>
</reference>
<keyword evidence="4" id="KW-1185">Reference proteome</keyword>
<dbReference type="InterPro" id="IPR013320">
    <property type="entry name" value="ConA-like_dom_sf"/>
</dbReference>
<dbReference type="InterPro" id="IPR013783">
    <property type="entry name" value="Ig-like_fold"/>
</dbReference>
<dbReference type="InterPro" id="IPR026341">
    <property type="entry name" value="T9SS_type_B"/>
</dbReference>
<dbReference type="Pfam" id="PF13585">
    <property type="entry name" value="CHU_C"/>
    <property type="match status" value="1"/>
</dbReference>
<dbReference type="Gene3D" id="2.60.40.3440">
    <property type="match status" value="4"/>
</dbReference>
<keyword evidence="2" id="KW-0732">Signal</keyword>
<dbReference type="GO" id="GO:0004553">
    <property type="term" value="F:hydrolase activity, hydrolyzing O-glycosyl compounds"/>
    <property type="evidence" value="ECO:0007669"/>
    <property type="project" value="UniProtKB-ARBA"/>
</dbReference>
<feature type="region of interest" description="Disordered" evidence="1">
    <location>
        <begin position="711"/>
        <end position="730"/>
    </location>
</feature>
<dbReference type="EMBL" id="FOJM01000003">
    <property type="protein sequence ID" value="SFA42370.1"/>
    <property type="molecule type" value="Genomic_DNA"/>
</dbReference>
<dbReference type="Pfam" id="PF17963">
    <property type="entry name" value="Big_9"/>
    <property type="match status" value="5"/>
</dbReference>
<dbReference type="Gene3D" id="2.60.40.10">
    <property type="entry name" value="Immunoglobulins"/>
    <property type="match status" value="1"/>
</dbReference>
<evidence type="ECO:0000313" key="4">
    <source>
        <dbReference type="Proteomes" id="UP000198836"/>
    </source>
</evidence>
<sequence>MIKMLRFQIIVVLSLCIFKNAFAQFPYVESFRNSTSKGIIFGGAPSAFLTAAGSAYDMATLSHTGTPLDTNGDGYLRLTSNVQNQKGYVINTTNFPSGNGLKVSFEYYIYGGTGADGISFFLFDANANPFVIGGFGGSLGYAQITTTTPISPGVSNGYLAIGLDEYGNFSNPTEGRQGGIGFRPGSITLRGRGNGAALTSGNYSYLTSAEMSQFGFPLVGDGGQRQPDSTNAGYRRVYMDLAPQPAGGFNITVRVTRGGAKPVTTTVIDNFYYAEAAPDNLRYGFASSTGDLTNFHEIRQVSIDAHNQTGLINPVAKNDALKLCQGNQALIDVTANDTTANPSAILNKSTIDLDPNQNGIQNSYTVSGKGTFSVNSQGSIQFIPEPNLFGTVSGSYTVQDSYGKTSNPATISLTYVAAPSQPDAGVDQLLNISTPTTTYVLQGNSSGINSGLWTQSSGPAGASLVNAQQPNAIINNLTGGIYTFKWTFTSPGGCQRSDEVQLIVNRIPVAVNDTVTTSKDTNIPISILSNDTDADGNYTINASSISIKSQPLHGTLVVDPVSGIVNYRPAANYSGYDSFVYTVKDNYGAESNTAIVTIAVNIKPVGTADIANTTTDLPVVIHVMDNDPSKAGSIVIKKTDPLKGTVVLNTDGTFTYSPNAGFSGKDSFTYILQNKDGLQSDPITVTVNVKPIGNPDAASTVTGTPITIAVKENDPSKTGTTTPIQTPPTNGSISFDASGNPIYTPNPGFSGKDNFTYTLKTVDGLSSDPISVTVSVKPLGSADAYTTPFNRSVEMPVKDNDPSKSGTSVVWVTAPKNGNVSVSTTTGLPIYTPNAGFSGQDVFTYILRTVDGIDSDPIAVTVTVNPPIVINAPNISVETPVNGPKLINVPIASGGKVTITDPPKHGTITFDPTTGQPIYTPNPGYSGPDEFTYIIVDKDGTPSTPGKVTITVLIPGKIGLAKRLKSTPVRNQDGSYTVSYSFVLTNFGQIAIRDITVTDDLFATFRGNTFEVLKISATGGLSANNGFNGLADKNMLTGSNTLAKSASGTIDIEVKVSLDKYDGSFSNSATAEGVSVSDNSKTTDVSTDGTKPDPITAGDVSPSQPTVVNLIKEDLFIPGGFSPNNDGINDYFVVGNTNGKKINLSIFNRWGNLIYQSKSYQNDWNGKTTEGVHVGEEVPAGTYYYILTIDGTDRRVGYITINR</sequence>
<evidence type="ECO:0000313" key="3">
    <source>
        <dbReference type="EMBL" id="SFA42370.1"/>
    </source>
</evidence>
<dbReference type="Proteomes" id="UP000198836">
    <property type="component" value="Unassembled WGS sequence"/>
</dbReference>
<feature type="compositionally biased region" description="Low complexity" evidence="1">
    <location>
        <begin position="716"/>
        <end position="729"/>
    </location>
</feature>
<dbReference type="OrthoDB" id="5726170at2"/>
<dbReference type="STRING" id="332999.SAMN04488511_10350"/>
<feature type="chain" id="PRO_5011566055" evidence="2">
    <location>
        <begin position="24"/>
        <end position="1203"/>
    </location>
</feature>